<protein>
    <submittedName>
        <fullName evidence="2">N-acetylglucosaminyl transferase component-domain-containing protein</fullName>
    </submittedName>
</protein>
<dbReference type="AlphaFoldDB" id="A0AAD4EFF8"/>
<feature type="transmembrane region" description="Helical" evidence="1">
    <location>
        <begin position="445"/>
        <end position="469"/>
    </location>
</feature>
<keyword evidence="2" id="KW-0808">Transferase</keyword>
<dbReference type="RefSeq" id="XP_041229584.1">
    <property type="nucleotide sequence ID" value="XM_041370225.1"/>
</dbReference>
<name>A0AAD4EFF8_9AGAM</name>
<keyword evidence="1" id="KW-0812">Transmembrane</keyword>
<evidence type="ECO:0000256" key="1">
    <source>
        <dbReference type="SAM" id="Phobius"/>
    </source>
</evidence>
<keyword evidence="3" id="KW-1185">Reference proteome</keyword>
<evidence type="ECO:0000313" key="3">
    <source>
        <dbReference type="Proteomes" id="UP001195769"/>
    </source>
</evidence>
<feature type="transmembrane region" description="Helical" evidence="1">
    <location>
        <begin position="365"/>
        <end position="397"/>
    </location>
</feature>
<comment type="caution">
    <text evidence="2">The sequence shown here is derived from an EMBL/GenBank/DDBJ whole genome shotgun (WGS) entry which is preliminary data.</text>
</comment>
<dbReference type="GO" id="GO:0005783">
    <property type="term" value="C:endoplasmic reticulum"/>
    <property type="evidence" value="ECO:0007669"/>
    <property type="project" value="TreeGrafter"/>
</dbReference>
<sequence length="583" mass="67325">MSSIFWPCDVAKSGFCYGWDHPTLCVAGVLEAEEDSHAEALLQRVARSAETQALIEICGAPRVLGRCVLSPFARSSYPQPDVDMFCGSSRAHSTTYIYYHRHDVHSLRFYALDSDGTRLFELQDEVLRWSLKHDFSHTTSLRSASNTWQILVNQWNSAKFLEQFIEHEQRGQTIDTQEHSARFKETSNFTAKFHCTIDAIESSTNLFWRVASFVFVYSREFSIAGMHCIMYQDLISSLHQVQQIESRARKLRRLLRGVQPVPNGDMRLKSSQYIEFYNTLWIILNDLIIGIALRQFLRQDRQAFLHLFKLVFEDKAVHEIRQILLWLDSWPAGLKLNTELSRFYSHSFMGLIALWNRGFRTVIPLIPILLGALELGSAFGVTMALAMVCDIICVFMAHVQLCYLVSVTVYGHLLRLAASLWNLFRGRRHNVLRNRTDPWDYDVDQLLLGTILFTLIAYLFPTVLVYYILFATMRVSIILVYASLETALAFMNYFPLFALMLRVKDPRRSPGGIYMRVELTNGGHGVDVFVESHPLPFAVTFSQYVELWKRLAMHYHPFRLVWYVVSGRVLDTIPRTYACSTTR</sequence>
<dbReference type="GeneID" id="64664523"/>
<feature type="transmembrane region" description="Helical" evidence="1">
    <location>
        <begin position="403"/>
        <end position="424"/>
    </location>
</feature>
<reference evidence="2" key="1">
    <citation type="journal article" date="2020" name="New Phytol.">
        <title>Comparative genomics reveals dynamic genome evolution in host specialist ectomycorrhizal fungi.</title>
        <authorList>
            <person name="Lofgren L.A."/>
            <person name="Nguyen N.H."/>
            <person name="Vilgalys R."/>
            <person name="Ruytinx J."/>
            <person name="Liao H.L."/>
            <person name="Branco S."/>
            <person name="Kuo A."/>
            <person name="LaButti K."/>
            <person name="Lipzen A."/>
            <person name="Andreopoulos W."/>
            <person name="Pangilinan J."/>
            <person name="Riley R."/>
            <person name="Hundley H."/>
            <person name="Na H."/>
            <person name="Barry K."/>
            <person name="Grigoriev I.V."/>
            <person name="Stajich J.E."/>
            <person name="Kennedy P.G."/>
        </authorList>
    </citation>
    <scope>NUCLEOTIDE SEQUENCE</scope>
    <source>
        <strain evidence="2">FC203</strain>
    </source>
</reference>
<dbReference type="PANTHER" id="PTHR21329">
    <property type="entry name" value="PHOSPHATIDYLINOSITOL N-ACETYLGLUCOSAMINYLTRANSFERASE SUBUNIT Q-RELATED"/>
    <property type="match status" value="1"/>
</dbReference>
<dbReference type="PANTHER" id="PTHR21329:SF3">
    <property type="entry name" value="PHOSPHATIDYLINOSITOL N-ACETYLGLUCOSAMINYLTRANSFERASE SUBUNIT Q"/>
    <property type="match status" value="1"/>
</dbReference>
<feature type="transmembrane region" description="Helical" evidence="1">
    <location>
        <begin position="475"/>
        <end position="499"/>
    </location>
</feature>
<evidence type="ECO:0000313" key="2">
    <source>
        <dbReference type="EMBL" id="KAG1904009.1"/>
    </source>
</evidence>
<dbReference type="InterPro" id="IPR007720">
    <property type="entry name" value="PigQ/GPI1"/>
</dbReference>
<organism evidence="2 3">
    <name type="scientific">Suillus fuscotomentosus</name>
    <dbReference type="NCBI Taxonomy" id="1912939"/>
    <lineage>
        <taxon>Eukaryota</taxon>
        <taxon>Fungi</taxon>
        <taxon>Dikarya</taxon>
        <taxon>Basidiomycota</taxon>
        <taxon>Agaricomycotina</taxon>
        <taxon>Agaricomycetes</taxon>
        <taxon>Agaricomycetidae</taxon>
        <taxon>Boletales</taxon>
        <taxon>Suillineae</taxon>
        <taxon>Suillaceae</taxon>
        <taxon>Suillus</taxon>
    </lineage>
</organism>
<accession>A0AAD4EFF8</accession>
<gene>
    <name evidence="2" type="ORF">F5891DRAFT_1276155</name>
</gene>
<keyword evidence="1" id="KW-0472">Membrane</keyword>
<dbReference type="Proteomes" id="UP001195769">
    <property type="component" value="Unassembled WGS sequence"/>
</dbReference>
<dbReference type="Pfam" id="PF05024">
    <property type="entry name" value="Gpi1"/>
    <property type="match status" value="1"/>
</dbReference>
<proteinExistence type="predicted"/>
<dbReference type="GO" id="GO:0016020">
    <property type="term" value="C:membrane"/>
    <property type="evidence" value="ECO:0007669"/>
    <property type="project" value="InterPro"/>
</dbReference>
<keyword evidence="1" id="KW-1133">Transmembrane helix</keyword>
<dbReference type="GO" id="GO:0016740">
    <property type="term" value="F:transferase activity"/>
    <property type="evidence" value="ECO:0007669"/>
    <property type="project" value="UniProtKB-KW"/>
</dbReference>
<dbReference type="EMBL" id="JABBWK010000011">
    <property type="protein sequence ID" value="KAG1904009.1"/>
    <property type="molecule type" value="Genomic_DNA"/>
</dbReference>
<dbReference type="GO" id="GO:0006506">
    <property type="term" value="P:GPI anchor biosynthetic process"/>
    <property type="evidence" value="ECO:0007669"/>
    <property type="project" value="InterPro"/>
</dbReference>